<accession>A0A9P9IWZ5</accession>
<dbReference type="PANTHER" id="PTHR34598:SF3">
    <property type="entry name" value="OXIDOREDUCTASE AN1597"/>
    <property type="match status" value="1"/>
</dbReference>
<keyword evidence="1" id="KW-0560">Oxidoreductase</keyword>
<reference evidence="3" key="1">
    <citation type="journal article" date="2021" name="Nat. Commun.">
        <title>Genetic determinants of endophytism in the Arabidopsis root mycobiome.</title>
        <authorList>
            <person name="Mesny F."/>
            <person name="Miyauchi S."/>
            <person name="Thiergart T."/>
            <person name="Pickel B."/>
            <person name="Atanasova L."/>
            <person name="Karlsson M."/>
            <person name="Huettel B."/>
            <person name="Barry K.W."/>
            <person name="Haridas S."/>
            <person name="Chen C."/>
            <person name="Bauer D."/>
            <person name="Andreopoulos W."/>
            <person name="Pangilinan J."/>
            <person name="LaButti K."/>
            <person name="Riley R."/>
            <person name="Lipzen A."/>
            <person name="Clum A."/>
            <person name="Drula E."/>
            <person name="Henrissat B."/>
            <person name="Kohler A."/>
            <person name="Grigoriev I.V."/>
            <person name="Martin F.M."/>
            <person name="Hacquard S."/>
        </authorList>
    </citation>
    <scope>NUCLEOTIDE SEQUENCE</scope>
    <source>
        <strain evidence="3">MPI-CAGE-CH-0243</strain>
    </source>
</reference>
<dbReference type="OrthoDB" id="412788at2759"/>
<dbReference type="AlphaFoldDB" id="A0A9P9IWZ5"/>
<proteinExistence type="inferred from homology"/>
<evidence type="ECO:0000256" key="1">
    <source>
        <dbReference type="ARBA" id="ARBA00023002"/>
    </source>
</evidence>
<sequence length="279" mass="32031">MATDAIPKPAFPVPPADAAKHHVQTHLTYHLYDGLPTADVYPERDPLTDRPVGSAIFPHTITDVTGNEQDYTLDNAGFQFVHHESKEKDFKDEDKIKREYYPEVMELLKQVTGGSRVFVFDHTVRNKKESLTVGGPVQKVHVDHSYADVPRLVKFHLPDEAEELLKRRVQVVNVWRPIKPIYKDPLAVADKRTVPEEDLLTQKTVFPRYQLEAFALKPNPAHKFYYRYGQTPDIVTLIKTYESKTDGVARNCPHSSFVNPETVNYPVRESIETRCIIFH</sequence>
<dbReference type="EMBL" id="JAGMWT010000001">
    <property type="protein sequence ID" value="KAH7138753.1"/>
    <property type="molecule type" value="Genomic_DNA"/>
</dbReference>
<comment type="caution">
    <text evidence="3">The sequence shown here is derived from an EMBL/GenBank/DDBJ whole genome shotgun (WGS) entry which is preliminary data.</text>
</comment>
<dbReference type="PANTHER" id="PTHR34598">
    <property type="entry name" value="BLL6449 PROTEIN"/>
    <property type="match status" value="1"/>
</dbReference>
<dbReference type="Proteomes" id="UP000700596">
    <property type="component" value="Unassembled WGS sequence"/>
</dbReference>
<dbReference type="GO" id="GO:0016491">
    <property type="term" value="F:oxidoreductase activity"/>
    <property type="evidence" value="ECO:0007669"/>
    <property type="project" value="UniProtKB-KW"/>
</dbReference>
<protein>
    <recommendedName>
        <fullName evidence="5">Methyltransferase</fullName>
    </recommendedName>
</protein>
<dbReference type="InterPro" id="IPR044053">
    <property type="entry name" value="AsaB-like"/>
</dbReference>
<keyword evidence="4" id="KW-1185">Reference proteome</keyword>
<evidence type="ECO:0000313" key="3">
    <source>
        <dbReference type="EMBL" id="KAH7138753.1"/>
    </source>
</evidence>
<dbReference type="NCBIfam" id="NF041278">
    <property type="entry name" value="CmcJ_NvfI_EfuI"/>
    <property type="match status" value="1"/>
</dbReference>
<evidence type="ECO:0008006" key="5">
    <source>
        <dbReference type="Google" id="ProtNLM"/>
    </source>
</evidence>
<name>A0A9P9IWZ5_9PLEO</name>
<organism evidence="3 4">
    <name type="scientific">Dendryphion nanum</name>
    <dbReference type="NCBI Taxonomy" id="256645"/>
    <lineage>
        <taxon>Eukaryota</taxon>
        <taxon>Fungi</taxon>
        <taxon>Dikarya</taxon>
        <taxon>Ascomycota</taxon>
        <taxon>Pezizomycotina</taxon>
        <taxon>Dothideomycetes</taxon>
        <taxon>Pleosporomycetidae</taxon>
        <taxon>Pleosporales</taxon>
        <taxon>Torulaceae</taxon>
        <taxon>Dendryphion</taxon>
    </lineage>
</organism>
<gene>
    <name evidence="3" type="ORF">B0J11DRAFT_588232</name>
</gene>
<evidence type="ECO:0000313" key="4">
    <source>
        <dbReference type="Proteomes" id="UP000700596"/>
    </source>
</evidence>
<comment type="similarity">
    <text evidence="2">Belongs to the asaB hydroxylase/desaturase family.</text>
</comment>
<evidence type="ECO:0000256" key="2">
    <source>
        <dbReference type="ARBA" id="ARBA00023604"/>
    </source>
</evidence>